<keyword evidence="21" id="KW-1185">Reference proteome</keyword>
<evidence type="ECO:0000256" key="6">
    <source>
        <dbReference type="ARBA" id="ARBA00022617"/>
    </source>
</evidence>
<evidence type="ECO:0000256" key="11">
    <source>
        <dbReference type="ARBA" id="ARBA00023136"/>
    </source>
</evidence>
<feature type="signal peptide" evidence="18">
    <location>
        <begin position="1"/>
        <end position="18"/>
    </location>
</feature>
<keyword evidence="17" id="KW-0812">Transmembrane</keyword>
<evidence type="ECO:0000256" key="5">
    <source>
        <dbReference type="ARBA" id="ARBA00022525"/>
    </source>
</evidence>
<evidence type="ECO:0000256" key="9">
    <source>
        <dbReference type="ARBA" id="ARBA00022729"/>
    </source>
</evidence>
<dbReference type="PANTHER" id="PTHR37928:SF1">
    <property type="entry name" value="CFEM DOMAIN PROTEIN (AFU_ORTHOLOGUE AFUA_6G14090)"/>
    <property type="match status" value="1"/>
</dbReference>
<accession>A0AA40EAN4</accession>
<evidence type="ECO:0000256" key="3">
    <source>
        <dbReference type="ARBA" id="ARBA00010031"/>
    </source>
</evidence>
<keyword evidence="10 15" id="KW-0408">Iron</keyword>
<evidence type="ECO:0000256" key="17">
    <source>
        <dbReference type="SAM" id="Phobius"/>
    </source>
</evidence>
<dbReference type="GeneID" id="85317181"/>
<keyword evidence="11 17" id="KW-0472">Membrane</keyword>
<dbReference type="GO" id="GO:0098552">
    <property type="term" value="C:side of membrane"/>
    <property type="evidence" value="ECO:0007669"/>
    <property type="project" value="UniProtKB-KW"/>
</dbReference>
<keyword evidence="12 15" id="KW-1015">Disulfide bond</keyword>
<feature type="region of interest" description="Disordered" evidence="16">
    <location>
        <begin position="95"/>
        <end position="194"/>
    </location>
</feature>
<keyword evidence="7" id="KW-0336">GPI-anchor</keyword>
<feature type="disulfide bond" evidence="15">
    <location>
        <begin position="52"/>
        <end position="85"/>
    </location>
</feature>
<dbReference type="InterPro" id="IPR051735">
    <property type="entry name" value="CFEM_domain"/>
</dbReference>
<feature type="chain" id="PRO_5041259631" description="CFEM domain-containing protein" evidence="18">
    <location>
        <begin position="19"/>
        <end position="302"/>
    </location>
</feature>
<evidence type="ECO:0000256" key="4">
    <source>
        <dbReference type="ARBA" id="ARBA00022475"/>
    </source>
</evidence>
<dbReference type="GO" id="GO:0005886">
    <property type="term" value="C:plasma membrane"/>
    <property type="evidence" value="ECO:0007669"/>
    <property type="project" value="UniProtKB-SubCell"/>
</dbReference>
<evidence type="ECO:0000256" key="2">
    <source>
        <dbReference type="ARBA" id="ARBA00004613"/>
    </source>
</evidence>
<sequence>MLALRFMTLFATAAIVHGQTIDSLDPCAKTCYNSVLAKGLPGCAADDLACLCRNPDFGFGIHDCAVGNCPASYVATVVQAASALCATATLPPAAPATTAAPTKPTPAPPAPTTPVSSAAALTSSSPTPAAETSRASQSTVSSVTSTSSTSSTTETGLAGATSGETSTSTTSSTSSASATPLSGEASSSSSSSTLNQLTTPAKIGIGVGAVLGVAALSVLAVYAILRRRQKRRQQQLPQLQQRKPGNASLHSQIKISDPLPGSGRSYAHDPHYQHHENGAGELEMKSHRYEDMLPRQKPRHMV</sequence>
<proteinExistence type="inferred from homology"/>
<dbReference type="SMART" id="SM00747">
    <property type="entry name" value="CFEM"/>
    <property type="match status" value="1"/>
</dbReference>
<feature type="transmembrane region" description="Helical" evidence="17">
    <location>
        <begin position="203"/>
        <end position="225"/>
    </location>
</feature>
<keyword evidence="6 15" id="KW-0349">Heme</keyword>
<feature type="compositionally biased region" description="Low complexity" evidence="16">
    <location>
        <begin position="234"/>
        <end position="244"/>
    </location>
</feature>
<evidence type="ECO:0000313" key="21">
    <source>
        <dbReference type="Proteomes" id="UP001172101"/>
    </source>
</evidence>
<evidence type="ECO:0000256" key="14">
    <source>
        <dbReference type="ARBA" id="ARBA00023288"/>
    </source>
</evidence>
<keyword evidence="8 15" id="KW-0479">Metal-binding</keyword>
<dbReference type="GO" id="GO:0005576">
    <property type="term" value="C:extracellular region"/>
    <property type="evidence" value="ECO:0007669"/>
    <property type="project" value="UniProtKB-SubCell"/>
</dbReference>
<evidence type="ECO:0000256" key="15">
    <source>
        <dbReference type="PROSITE-ProRule" id="PRU01356"/>
    </source>
</evidence>
<feature type="compositionally biased region" description="Basic and acidic residues" evidence="16">
    <location>
        <begin position="266"/>
        <end position="284"/>
    </location>
</feature>
<feature type="region of interest" description="Disordered" evidence="16">
    <location>
        <begin position="233"/>
        <end position="284"/>
    </location>
</feature>
<dbReference type="GO" id="GO:0046872">
    <property type="term" value="F:metal ion binding"/>
    <property type="evidence" value="ECO:0007669"/>
    <property type="project" value="UniProtKB-UniRule"/>
</dbReference>
<evidence type="ECO:0000256" key="13">
    <source>
        <dbReference type="ARBA" id="ARBA00023180"/>
    </source>
</evidence>
<dbReference type="InterPro" id="IPR008427">
    <property type="entry name" value="Extracellular_membr_CFEM_dom"/>
</dbReference>
<dbReference type="EMBL" id="JAUIRO010000001">
    <property type="protein sequence ID" value="KAK0732980.1"/>
    <property type="molecule type" value="Genomic_DNA"/>
</dbReference>
<dbReference type="AlphaFoldDB" id="A0AA40EAN4"/>
<keyword evidence="9 18" id="KW-0732">Signal</keyword>
<keyword evidence="13" id="KW-0325">Glycoprotein</keyword>
<dbReference type="Pfam" id="PF05730">
    <property type="entry name" value="CFEM"/>
    <property type="match status" value="1"/>
</dbReference>
<organism evidence="20 21">
    <name type="scientific">Lasiosphaeria miniovina</name>
    <dbReference type="NCBI Taxonomy" id="1954250"/>
    <lineage>
        <taxon>Eukaryota</taxon>
        <taxon>Fungi</taxon>
        <taxon>Dikarya</taxon>
        <taxon>Ascomycota</taxon>
        <taxon>Pezizomycotina</taxon>
        <taxon>Sordariomycetes</taxon>
        <taxon>Sordariomycetidae</taxon>
        <taxon>Sordariales</taxon>
        <taxon>Lasiosphaeriaceae</taxon>
        <taxon>Lasiosphaeria</taxon>
    </lineage>
</organism>
<dbReference type="Proteomes" id="UP001172101">
    <property type="component" value="Unassembled WGS sequence"/>
</dbReference>
<dbReference type="PROSITE" id="PS52012">
    <property type="entry name" value="CFEM"/>
    <property type="match status" value="1"/>
</dbReference>
<feature type="compositionally biased region" description="Pro residues" evidence="16">
    <location>
        <begin position="103"/>
        <end position="112"/>
    </location>
</feature>
<keyword evidence="4" id="KW-1003">Cell membrane</keyword>
<comment type="caution">
    <text evidence="20">The sequence shown here is derived from an EMBL/GenBank/DDBJ whole genome shotgun (WGS) entry which is preliminary data.</text>
</comment>
<feature type="compositionally biased region" description="Low complexity" evidence="16">
    <location>
        <begin position="113"/>
        <end position="179"/>
    </location>
</feature>
<comment type="subcellular location">
    <subcellularLocation>
        <location evidence="1">Cell membrane</location>
        <topology evidence="1">Lipid-anchor</topology>
        <topology evidence="1">GPI-anchor</topology>
    </subcellularLocation>
    <subcellularLocation>
        <location evidence="2">Secreted</location>
    </subcellularLocation>
</comment>
<evidence type="ECO:0000259" key="19">
    <source>
        <dbReference type="PROSITE" id="PS52012"/>
    </source>
</evidence>
<evidence type="ECO:0000256" key="10">
    <source>
        <dbReference type="ARBA" id="ARBA00023004"/>
    </source>
</evidence>
<comment type="caution">
    <text evidence="15">Lacks conserved residue(s) required for the propagation of feature annotation.</text>
</comment>
<evidence type="ECO:0000256" key="8">
    <source>
        <dbReference type="ARBA" id="ARBA00022723"/>
    </source>
</evidence>
<feature type="disulfide bond" evidence="15">
    <location>
        <begin position="43"/>
        <end position="50"/>
    </location>
</feature>
<protein>
    <recommendedName>
        <fullName evidence="19">CFEM domain-containing protein</fullName>
    </recommendedName>
</protein>
<dbReference type="RefSeq" id="XP_060301857.1">
    <property type="nucleotide sequence ID" value="XM_060433911.1"/>
</dbReference>
<keyword evidence="17" id="KW-1133">Transmembrane helix</keyword>
<keyword evidence="14" id="KW-0449">Lipoprotein</keyword>
<evidence type="ECO:0000256" key="12">
    <source>
        <dbReference type="ARBA" id="ARBA00023157"/>
    </source>
</evidence>
<feature type="binding site" description="axial binding residue" evidence="15">
    <location>
        <position position="47"/>
    </location>
    <ligand>
        <name>heme</name>
        <dbReference type="ChEBI" id="CHEBI:30413"/>
    </ligand>
    <ligandPart>
        <name>Fe</name>
        <dbReference type="ChEBI" id="CHEBI:18248"/>
    </ligandPart>
</feature>
<name>A0AA40EAN4_9PEZI</name>
<keyword evidence="5" id="KW-0964">Secreted</keyword>
<evidence type="ECO:0000256" key="16">
    <source>
        <dbReference type="SAM" id="MobiDB-lite"/>
    </source>
</evidence>
<dbReference type="PANTHER" id="PTHR37928">
    <property type="entry name" value="CFEM DOMAIN PROTEIN (AFU_ORTHOLOGUE AFUA_6G14090)"/>
    <property type="match status" value="1"/>
</dbReference>
<feature type="domain" description="CFEM" evidence="19">
    <location>
        <begin position="1"/>
        <end position="110"/>
    </location>
</feature>
<gene>
    <name evidence="20" type="ORF">B0T26DRAFT_2343</name>
</gene>
<evidence type="ECO:0000256" key="18">
    <source>
        <dbReference type="SAM" id="SignalP"/>
    </source>
</evidence>
<evidence type="ECO:0000256" key="1">
    <source>
        <dbReference type="ARBA" id="ARBA00004609"/>
    </source>
</evidence>
<evidence type="ECO:0000256" key="7">
    <source>
        <dbReference type="ARBA" id="ARBA00022622"/>
    </source>
</evidence>
<reference evidence="20" key="1">
    <citation type="submission" date="2023-06" db="EMBL/GenBank/DDBJ databases">
        <title>Genome-scale phylogeny and comparative genomics of the fungal order Sordariales.</title>
        <authorList>
            <consortium name="Lawrence Berkeley National Laboratory"/>
            <person name="Hensen N."/>
            <person name="Bonometti L."/>
            <person name="Westerberg I."/>
            <person name="Brannstrom I.O."/>
            <person name="Guillou S."/>
            <person name="Cros-Aarteil S."/>
            <person name="Calhoun S."/>
            <person name="Haridas S."/>
            <person name="Kuo A."/>
            <person name="Mondo S."/>
            <person name="Pangilinan J."/>
            <person name="Riley R."/>
            <person name="LaButti K."/>
            <person name="Andreopoulos B."/>
            <person name="Lipzen A."/>
            <person name="Chen C."/>
            <person name="Yanf M."/>
            <person name="Daum C."/>
            <person name="Ng V."/>
            <person name="Clum A."/>
            <person name="Steindorff A."/>
            <person name="Ohm R."/>
            <person name="Martin F."/>
            <person name="Silar P."/>
            <person name="Natvig D."/>
            <person name="Lalanne C."/>
            <person name="Gautier V."/>
            <person name="Ament-velasquez S.L."/>
            <person name="Kruys A."/>
            <person name="Hutchinson M.I."/>
            <person name="Powell A.J."/>
            <person name="Barry K."/>
            <person name="Miller A.N."/>
            <person name="Grigoriev I.V."/>
            <person name="Debuchy R."/>
            <person name="Gladieux P."/>
            <person name="Thoren M.H."/>
            <person name="Johannesson H."/>
        </authorList>
    </citation>
    <scope>NUCLEOTIDE SEQUENCE</scope>
    <source>
        <strain evidence="20">SMH2392-1A</strain>
    </source>
</reference>
<comment type="similarity">
    <text evidence="3">Belongs to the RBT5 family.</text>
</comment>
<evidence type="ECO:0000313" key="20">
    <source>
        <dbReference type="EMBL" id="KAK0732980.1"/>
    </source>
</evidence>